<dbReference type="EMBL" id="CP124545">
    <property type="protein sequence ID" value="WGV48902.2"/>
    <property type="molecule type" value="Genomic_DNA"/>
</dbReference>
<dbReference type="Pfam" id="PF13561">
    <property type="entry name" value="adh_short_C2"/>
    <property type="match status" value="1"/>
</dbReference>
<organism evidence="4 6">
    <name type="scientific">Rhodococcus erythropolis</name>
    <name type="common">Arthrobacter picolinophilus</name>
    <dbReference type="NCBI Taxonomy" id="1833"/>
    <lineage>
        <taxon>Bacteria</taxon>
        <taxon>Bacillati</taxon>
        <taxon>Actinomycetota</taxon>
        <taxon>Actinomycetes</taxon>
        <taxon>Mycobacteriales</taxon>
        <taxon>Nocardiaceae</taxon>
        <taxon>Rhodococcus</taxon>
        <taxon>Rhodococcus erythropolis group</taxon>
    </lineage>
</organism>
<sequence>MTQLLAGKVVFITGAARGQGRNHAIRLAQEGADVIAVDVCASVSEDVGYAAATEADLEETARLVRAEGREIVTAVADVRDLEALRAAVASGVDKFGRLDVVIANAGIATWNRFWEMPEEQWSTLVDINLNGVWRTMAAAVPSMIEAGNGGSIVIVSSAAGVAEAPGCAHYSAAKHGLVGLARTAATELGSFDIRVNSIHPGAVETEMGNDPNVGKVLTTHPEYMNSYKWPLTSVPRTTVEDISNAVVYLATDLSRAVTGTKIVIDMGQTMA</sequence>
<evidence type="ECO:0000313" key="6">
    <source>
        <dbReference type="Proteomes" id="UP000627573"/>
    </source>
</evidence>
<dbReference type="OMA" id="VSHGWIM"/>
<dbReference type="PRINTS" id="PR00081">
    <property type="entry name" value="GDHRDH"/>
</dbReference>
<keyword evidence="6" id="KW-1185">Reference proteome</keyword>
<dbReference type="InterPro" id="IPR023985">
    <property type="entry name" value="SDR_subfam_1"/>
</dbReference>
<keyword evidence="2" id="KW-0560">Oxidoreductase</keyword>
<dbReference type="PROSITE" id="PS00061">
    <property type="entry name" value="ADH_SHORT"/>
    <property type="match status" value="1"/>
</dbReference>
<dbReference type="GO" id="GO:0016491">
    <property type="term" value="F:oxidoreductase activity"/>
    <property type="evidence" value="ECO:0007669"/>
    <property type="project" value="UniProtKB-KW"/>
</dbReference>
<dbReference type="PANTHER" id="PTHR24321:SF8">
    <property type="entry name" value="ESTRADIOL 17-BETA-DEHYDROGENASE 8-RELATED"/>
    <property type="match status" value="1"/>
</dbReference>
<evidence type="ECO:0000256" key="2">
    <source>
        <dbReference type="ARBA" id="ARBA00023002"/>
    </source>
</evidence>
<dbReference type="Proteomes" id="UP000627573">
    <property type="component" value="Unassembled WGS sequence"/>
</dbReference>
<name>A0A1F2Q1J3_RHOER</name>
<dbReference type="EMBL" id="JAECSB010000031">
    <property type="protein sequence ID" value="MBH5142974.1"/>
    <property type="molecule type" value="Genomic_DNA"/>
</dbReference>
<reference evidence="4 6" key="1">
    <citation type="submission" date="2020-12" db="EMBL/GenBank/DDBJ databases">
        <title>Draft genome sequence of furan degrading bacterial strain FUR100.</title>
        <authorList>
            <person name="Woiski C."/>
        </authorList>
    </citation>
    <scope>NUCLEOTIDE SEQUENCE [LARGE SCALE GENOMIC DNA]</scope>
    <source>
        <strain evidence="4 6">FUR100</strain>
    </source>
</reference>
<dbReference type="Gene3D" id="3.40.50.720">
    <property type="entry name" value="NAD(P)-binding Rossmann-like Domain"/>
    <property type="match status" value="1"/>
</dbReference>
<keyword evidence="3" id="KW-0520">NAD</keyword>
<evidence type="ECO:0000256" key="3">
    <source>
        <dbReference type="ARBA" id="ARBA00023027"/>
    </source>
</evidence>
<dbReference type="NCBIfam" id="NF009467">
    <property type="entry name" value="PRK12826.1-3"/>
    <property type="match status" value="1"/>
</dbReference>
<evidence type="ECO:0000256" key="1">
    <source>
        <dbReference type="ARBA" id="ARBA00006484"/>
    </source>
</evidence>
<proteinExistence type="inferred from homology"/>
<evidence type="ECO:0000313" key="4">
    <source>
        <dbReference type="EMBL" id="MBH5142974.1"/>
    </source>
</evidence>
<dbReference type="Proteomes" id="UP001230933">
    <property type="component" value="Chromosome"/>
</dbReference>
<reference evidence="5" key="2">
    <citation type="submission" date="2023-08" db="EMBL/GenBank/DDBJ databases">
        <title>Isolation and Characterization of Rhodococcus erythropolis MGMM8.</title>
        <authorList>
            <person name="Diabankana R.G.C."/>
            <person name="Afordoanyi D.M."/>
            <person name="Validov S.Z."/>
        </authorList>
    </citation>
    <scope>NUCLEOTIDE SEQUENCE</scope>
    <source>
        <strain evidence="5">MGMM8</strain>
    </source>
</reference>
<dbReference type="PRINTS" id="PR00080">
    <property type="entry name" value="SDRFAMILY"/>
</dbReference>
<dbReference type="InterPro" id="IPR036291">
    <property type="entry name" value="NAD(P)-bd_dom_sf"/>
</dbReference>
<dbReference type="CDD" id="cd05233">
    <property type="entry name" value="SDR_c"/>
    <property type="match status" value="1"/>
</dbReference>
<dbReference type="FunFam" id="3.40.50.720:FF:000084">
    <property type="entry name" value="Short-chain dehydrogenase reductase"/>
    <property type="match status" value="1"/>
</dbReference>
<dbReference type="InterPro" id="IPR020904">
    <property type="entry name" value="Sc_DH/Rdtase_CS"/>
</dbReference>
<dbReference type="PANTHER" id="PTHR24321">
    <property type="entry name" value="DEHYDROGENASES, SHORT CHAIN"/>
    <property type="match status" value="1"/>
</dbReference>
<dbReference type="AlphaFoldDB" id="A0A1F2Q1J3"/>
<protein>
    <submittedName>
        <fullName evidence="4">Mycofactocin-coupled SDR family oxidoreductase</fullName>
    </submittedName>
</protein>
<dbReference type="InterPro" id="IPR002347">
    <property type="entry name" value="SDR_fam"/>
</dbReference>
<dbReference type="GeneID" id="57484882"/>
<dbReference type="SUPFAM" id="SSF51735">
    <property type="entry name" value="NAD(P)-binding Rossmann-fold domains"/>
    <property type="match status" value="1"/>
</dbReference>
<dbReference type="RefSeq" id="WP_019745487.1">
    <property type="nucleotide sequence ID" value="NZ_CP070870.1"/>
</dbReference>
<evidence type="ECO:0000313" key="5">
    <source>
        <dbReference type="EMBL" id="WGV48902.2"/>
    </source>
</evidence>
<comment type="similarity">
    <text evidence="1">Belongs to the short-chain dehydrogenases/reductases (SDR) family.</text>
</comment>
<dbReference type="NCBIfam" id="TIGR03971">
    <property type="entry name" value="SDR_subfam_1"/>
    <property type="match status" value="1"/>
</dbReference>
<gene>
    <name evidence="4" type="ORF">I3517_10135</name>
    <name evidence="5" type="ORF">QIE55_25785</name>
</gene>
<accession>A0A1F2Q1J3</accession>